<organism evidence="2 3">
    <name type="scientific">Monilinia fructicola</name>
    <name type="common">Brown rot fungus</name>
    <name type="synonym">Ciboria fructicola</name>
    <dbReference type="NCBI Taxonomy" id="38448"/>
    <lineage>
        <taxon>Eukaryota</taxon>
        <taxon>Fungi</taxon>
        <taxon>Dikarya</taxon>
        <taxon>Ascomycota</taxon>
        <taxon>Pezizomycotina</taxon>
        <taxon>Leotiomycetes</taxon>
        <taxon>Helotiales</taxon>
        <taxon>Sclerotiniaceae</taxon>
        <taxon>Monilinia</taxon>
    </lineage>
</organism>
<accession>A0A5M9K010</accession>
<evidence type="ECO:0000313" key="2">
    <source>
        <dbReference type="EMBL" id="KAA8573292.1"/>
    </source>
</evidence>
<dbReference type="VEuPathDB" id="FungiDB:MFRU_025g00880"/>
<protein>
    <submittedName>
        <fullName evidence="2">Uncharacterized protein</fullName>
    </submittedName>
</protein>
<reference evidence="2 3" key="1">
    <citation type="submission" date="2019-06" db="EMBL/GenBank/DDBJ databases">
        <title>Genome Sequence of the Brown Rot Fungal Pathogen Monilinia fructicola.</title>
        <authorList>
            <person name="De Miccolis Angelini R.M."/>
            <person name="Landi L."/>
            <person name="Abate D."/>
            <person name="Pollastro S."/>
            <person name="Romanazzi G."/>
            <person name="Faretra F."/>
        </authorList>
    </citation>
    <scope>NUCLEOTIDE SEQUENCE [LARGE SCALE GENOMIC DNA]</scope>
    <source>
        <strain evidence="2 3">Mfrc123</strain>
    </source>
</reference>
<keyword evidence="3" id="KW-1185">Reference proteome</keyword>
<evidence type="ECO:0000256" key="1">
    <source>
        <dbReference type="SAM" id="MobiDB-lite"/>
    </source>
</evidence>
<sequence length="177" mass="20280">MDFTVGKSWYNERKSSLSTETSHAKRRVKGKEVAGAQSNTILLTNVEPPTATNNPTPSRLRPTHVPLLESIASQAEQSRDEENDIIKQASLRSTKMIQQPDNEDQKLHQKFPMEMTFEQAMKNYSPPTKRSRWADMFESRRFDRIATPPSFFSLSSRKTSPPSLLSSFSRRMSPKQF</sequence>
<feature type="region of interest" description="Disordered" evidence="1">
    <location>
        <begin position="148"/>
        <end position="177"/>
    </location>
</feature>
<proteinExistence type="predicted"/>
<comment type="caution">
    <text evidence="2">The sequence shown here is derived from an EMBL/GenBank/DDBJ whole genome shotgun (WGS) entry which is preliminary data.</text>
</comment>
<feature type="compositionally biased region" description="Low complexity" evidence="1">
    <location>
        <begin position="160"/>
        <end position="171"/>
    </location>
</feature>
<dbReference type="Proteomes" id="UP000322873">
    <property type="component" value="Unassembled WGS sequence"/>
</dbReference>
<feature type="compositionally biased region" description="Polar residues" evidence="1">
    <location>
        <begin position="150"/>
        <end position="159"/>
    </location>
</feature>
<feature type="region of interest" description="Disordered" evidence="1">
    <location>
        <begin position="1"/>
        <end position="39"/>
    </location>
</feature>
<name>A0A5M9K010_MONFR</name>
<evidence type="ECO:0000313" key="3">
    <source>
        <dbReference type="Proteomes" id="UP000322873"/>
    </source>
</evidence>
<dbReference type="AlphaFoldDB" id="A0A5M9K010"/>
<dbReference type="EMBL" id="VICG01000004">
    <property type="protein sequence ID" value="KAA8573292.1"/>
    <property type="molecule type" value="Genomic_DNA"/>
</dbReference>
<gene>
    <name evidence="2" type="ORF">EYC84_003780</name>
</gene>